<evidence type="ECO:0000313" key="2">
    <source>
        <dbReference type="EMBL" id="BCJ27078.1"/>
    </source>
</evidence>
<organism evidence="2 3">
    <name type="scientific">Actinocatenispora sera</name>
    <dbReference type="NCBI Taxonomy" id="390989"/>
    <lineage>
        <taxon>Bacteria</taxon>
        <taxon>Bacillati</taxon>
        <taxon>Actinomycetota</taxon>
        <taxon>Actinomycetes</taxon>
        <taxon>Micromonosporales</taxon>
        <taxon>Micromonosporaceae</taxon>
        <taxon>Actinocatenispora</taxon>
    </lineage>
</organism>
<sequence>MGRRLVATVGRRPVATARAVGRDPVGRQADRPTRRTSETRVTAAANVGPELFAPGGGDLRCGTGSPPGGGAVSLVEGRGDGAREASIEP</sequence>
<dbReference type="Proteomes" id="UP000680750">
    <property type="component" value="Chromosome"/>
</dbReference>
<gene>
    <name evidence="2" type="ORF">Asera_11860</name>
</gene>
<feature type="region of interest" description="Disordered" evidence="1">
    <location>
        <begin position="62"/>
        <end position="89"/>
    </location>
</feature>
<protein>
    <submittedName>
        <fullName evidence="2">Uncharacterized protein</fullName>
    </submittedName>
</protein>
<dbReference type="AlphaFoldDB" id="A0A810KYH6"/>
<feature type="compositionally biased region" description="Basic and acidic residues" evidence="1">
    <location>
        <begin position="21"/>
        <end position="38"/>
    </location>
</feature>
<accession>A0A810KYH6</accession>
<feature type="region of interest" description="Disordered" evidence="1">
    <location>
        <begin position="21"/>
        <end position="41"/>
    </location>
</feature>
<reference evidence="2" key="1">
    <citation type="submission" date="2020-08" db="EMBL/GenBank/DDBJ databases">
        <title>Whole genome shotgun sequence of Actinocatenispora sera NBRC 101916.</title>
        <authorList>
            <person name="Komaki H."/>
            <person name="Tamura T."/>
        </authorList>
    </citation>
    <scope>NUCLEOTIDE SEQUENCE</scope>
    <source>
        <strain evidence="2">NBRC 101916</strain>
    </source>
</reference>
<evidence type="ECO:0000256" key="1">
    <source>
        <dbReference type="SAM" id="MobiDB-lite"/>
    </source>
</evidence>
<feature type="compositionally biased region" description="Basic and acidic residues" evidence="1">
    <location>
        <begin position="77"/>
        <end position="89"/>
    </location>
</feature>
<keyword evidence="3" id="KW-1185">Reference proteome</keyword>
<dbReference type="EMBL" id="AP023354">
    <property type="protein sequence ID" value="BCJ27078.1"/>
    <property type="molecule type" value="Genomic_DNA"/>
</dbReference>
<proteinExistence type="predicted"/>
<evidence type="ECO:0000313" key="3">
    <source>
        <dbReference type="Proteomes" id="UP000680750"/>
    </source>
</evidence>
<dbReference type="KEGG" id="aser:Asera_11860"/>
<name>A0A810KYH6_9ACTN</name>
<feature type="compositionally biased region" description="Gly residues" evidence="1">
    <location>
        <begin position="62"/>
        <end position="71"/>
    </location>
</feature>